<feature type="domain" description="Flavin reductase like" evidence="3">
    <location>
        <begin position="14"/>
        <end position="141"/>
    </location>
</feature>
<dbReference type="SUPFAM" id="SSF50475">
    <property type="entry name" value="FMN-binding split barrel"/>
    <property type="match status" value="1"/>
</dbReference>
<dbReference type="AlphaFoldDB" id="A0A382RN13"/>
<protein>
    <recommendedName>
        <fullName evidence="3">Flavin reductase like domain-containing protein</fullName>
    </recommendedName>
</protein>
<dbReference type="PANTHER" id="PTHR30466:SF11">
    <property type="entry name" value="FLAVIN-DEPENDENT MONOOXYGENASE, REDUCTASE SUBUNIT HSAB"/>
    <property type="match status" value="1"/>
</dbReference>
<dbReference type="GO" id="GO:0042602">
    <property type="term" value="F:riboflavin reductase (NADPH) activity"/>
    <property type="evidence" value="ECO:0007669"/>
    <property type="project" value="TreeGrafter"/>
</dbReference>
<dbReference type="GO" id="GO:0010181">
    <property type="term" value="F:FMN binding"/>
    <property type="evidence" value="ECO:0007669"/>
    <property type="project" value="InterPro"/>
</dbReference>
<sequence length="141" mass="15407">MTKQYKAEELKKAFGSFATGVAVASSHSNGFTINSFSSISLKPPLIIFNIYKTETDHVDFLKSGFFAINILSSSQEEISKKFATKKGDKVSSTAHVISNKGNIILNDTVGHIELSVFQQIDIADHVLVIGKVENLSIDDKN</sequence>
<comment type="similarity">
    <text evidence="1">Belongs to the non-flavoprotein flavin reductase family.</text>
</comment>
<reference evidence="4" key="1">
    <citation type="submission" date="2018-05" db="EMBL/GenBank/DDBJ databases">
        <authorList>
            <person name="Lanie J.A."/>
            <person name="Ng W.-L."/>
            <person name="Kazmierczak K.M."/>
            <person name="Andrzejewski T.M."/>
            <person name="Davidsen T.M."/>
            <person name="Wayne K.J."/>
            <person name="Tettelin H."/>
            <person name="Glass J.I."/>
            <person name="Rusch D."/>
            <person name="Podicherti R."/>
            <person name="Tsui H.-C.T."/>
            <person name="Winkler M.E."/>
        </authorList>
    </citation>
    <scope>NUCLEOTIDE SEQUENCE</scope>
</reference>
<feature type="non-terminal residue" evidence="4">
    <location>
        <position position="141"/>
    </location>
</feature>
<evidence type="ECO:0000259" key="3">
    <source>
        <dbReference type="SMART" id="SM00903"/>
    </source>
</evidence>
<evidence type="ECO:0000256" key="2">
    <source>
        <dbReference type="ARBA" id="ARBA00023002"/>
    </source>
</evidence>
<accession>A0A382RN13</accession>
<dbReference type="InterPro" id="IPR012349">
    <property type="entry name" value="Split_barrel_FMN-bd"/>
</dbReference>
<dbReference type="EMBL" id="UINC01122957">
    <property type="protein sequence ID" value="SVC99094.1"/>
    <property type="molecule type" value="Genomic_DNA"/>
</dbReference>
<organism evidence="4">
    <name type="scientific">marine metagenome</name>
    <dbReference type="NCBI Taxonomy" id="408172"/>
    <lineage>
        <taxon>unclassified sequences</taxon>
        <taxon>metagenomes</taxon>
        <taxon>ecological metagenomes</taxon>
    </lineage>
</organism>
<name>A0A382RN13_9ZZZZ</name>
<proteinExistence type="inferred from homology"/>
<dbReference type="InterPro" id="IPR002563">
    <property type="entry name" value="Flavin_Rdtase-like_dom"/>
</dbReference>
<evidence type="ECO:0000313" key="4">
    <source>
        <dbReference type="EMBL" id="SVC99094.1"/>
    </source>
</evidence>
<evidence type="ECO:0000256" key="1">
    <source>
        <dbReference type="ARBA" id="ARBA00008898"/>
    </source>
</evidence>
<dbReference type="Gene3D" id="2.30.110.10">
    <property type="entry name" value="Electron Transport, Fmn-binding Protein, Chain A"/>
    <property type="match status" value="1"/>
</dbReference>
<dbReference type="Pfam" id="PF01613">
    <property type="entry name" value="Flavin_Reduct"/>
    <property type="match status" value="1"/>
</dbReference>
<keyword evidence="2" id="KW-0560">Oxidoreductase</keyword>
<dbReference type="InterPro" id="IPR050268">
    <property type="entry name" value="NADH-dep_flavin_reductase"/>
</dbReference>
<gene>
    <name evidence="4" type="ORF">METZ01_LOCUS351948</name>
</gene>
<dbReference type="PANTHER" id="PTHR30466">
    <property type="entry name" value="FLAVIN REDUCTASE"/>
    <property type="match status" value="1"/>
</dbReference>
<dbReference type="SMART" id="SM00903">
    <property type="entry name" value="Flavin_Reduct"/>
    <property type="match status" value="1"/>
</dbReference>